<feature type="compositionally biased region" description="Polar residues" evidence="3">
    <location>
        <begin position="273"/>
        <end position="288"/>
    </location>
</feature>
<evidence type="ECO:0000256" key="3">
    <source>
        <dbReference type="SAM" id="MobiDB-lite"/>
    </source>
</evidence>
<evidence type="ECO:0000256" key="2">
    <source>
        <dbReference type="SAM" id="Coils"/>
    </source>
</evidence>
<feature type="region of interest" description="Disordered" evidence="3">
    <location>
        <begin position="237"/>
        <end position="296"/>
    </location>
</feature>
<feature type="region of interest" description="Disordered" evidence="3">
    <location>
        <begin position="130"/>
        <end position="168"/>
    </location>
</feature>
<accession>A0A409X7C4</accession>
<keyword evidence="1 2" id="KW-0175">Coiled coil</keyword>
<keyword evidence="5" id="KW-1185">Reference proteome</keyword>
<evidence type="ECO:0000313" key="5">
    <source>
        <dbReference type="Proteomes" id="UP000283269"/>
    </source>
</evidence>
<feature type="coiled-coil region" evidence="2">
    <location>
        <begin position="689"/>
        <end position="811"/>
    </location>
</feature>
<dbReference type="Gene3D" id="1.20.5.170">
    <property type="match status" value="1"/>
</dbReference>
<dbReference type="PANTHER" id="PTHR32083:SF48">
    <property type="entry name" value="TRANS-GOLGI NETWORK-LOCALIZED SYP41-INTERACTING PROTEIN 1"/>
    <property type="match status" value="1"/>
</dbReference>
<dbReference type="InParanoid" id="A0A409X7C4"/>
<dbReference type="GO" id="GO:0005856">
    <property type="term" value="C:cytoskeleton"/>
    <property type="evidence" value="ECO:0007669"/>
    <property type="project" value="TreeGrafter"/>
</dbReference>
<organism evidence="4 5">
    <name type="scientific">Psilocybe cyanescens</name>
    <dbReference type="NCBI Taxonomy" id="93625"/>
    <lineage>
        <taxon>Eukaryota</taxon>
        <taxon>Fungi</taxon>
        <taxon>Dikarya</taxon>
        <taxon>Basidiomycota</taxon>
        <taxon>Agaricomycotina</taxon>
        <taxon>Agaricomycetes</taxon>
        <taxon>Agaricomycetidae</taxon>
        <taxon>Agaricales</taxon>
        <taxon>Agaricineae</taxon>
        <taxon>Strophariaceae</taxon>
        <taxon>Psilocybe</taxon>
    </lineage>
</organism>
<dbReference type="STRING" id="93625.A0A409X7C4"/>
<dbReference type="AlphaFoldDB" id="A0A409X7C4"/>
<feature type="coiled-coil region" evidence="2">
    <location>
        <begin position="427"/>
        <end position="510"/>
    </location>
</feature>
<gene>
    <name evidence="4" type="ORF">CVT25_006768</name>
</gene>
<name>A0A409X7C4_PSICY</name>
<feature type="compositionally biased region" description="Polar residues" evidence="3">
    <location>
        <begin position="134"/>
        <end position="148"/>
    </location>
</feature>
<evidence type="ECO:0000313" key="4">
    <source>
        <dbReference type="EMBL" id="PPQ86693.1"/>
    </source>
</evidence>
<dbReference type="OrthoDB" id="3271002at2759"/>
<proteinExistence type="predicted"/>
<feature type="coiled-coil region" evidence="2">
    <location>
        <begin position="549"/>
        <end position="618"/>
    </location>
</feature>
<dbReference type="PANTHER" id="PTHR32083">
    <property type="entry name" value="CILIA AND FLAGELLA-ASSOCIATED PROTEIN 58-RELATED"/>
    <property type="match status" value="1"/>
</dbReference>
<protein>
    <submittedName>
        <fullName evidence="4">Uncharacterized protein</fullName>
    </submittedName>
</protein>
<comment type="caution">
    <text evidence="4">The sequence shown here is derived from an EMBL/GenBank/DDBJ whole genome shotgun (WGS) entry which is preliminary data.</text>
</comment>
<dbReference type="EMBL" id="NHYD01002448">
    <property type="protein sequence ID" value="PPQ86693.1"/>
    <property type="molecule type" value="Genomic_DNA"/>
</dbReference>
<reference evidence="4 5" key="1">
    <citation type="journal article" date="2018" name="Evol. Lett.">
        <title>Horizontal gene cluster transfer increased hallucinogenic mushroom diversity.</title>
        <authorList>
            <person name="Reynolds H.T."/>
            <person name="Vijayakumar V."/>
            <person name="Gluck-Thaler E."/>
            <person name="Korotkin H.B."/>
            <person name="Matheny P.B."/>
            <person name="Slot J.C."/>
        </authorList>
    </citation>
    <scope>NUCLEOTIDE SEQUENCE [LARGE SCALE GENOMIC DNA]</scope>
    <source>
        <strain evidence="4 5">2631</strain>
    </source>
</reference>
<evidence type="ECO:0000256" key="1">
    <source>
        <dbReference type="ARBA" id="ARBA00023054"/>
    </source>
</evidence>
<sequence>MVYSRSNKISKVSYAERKSQKFQPLSTLLTFESGVLGAALLQMKSTVKKTAQAKKVKLGPQWSHWVGKAISKLESEGILEPASPSGTVALTSSGKQAARRSILPNASNDFSHAQEQLVWKQVVSGASKRARATSVDNLPGSTSATPKKNGSPRKRARPSDSPSKKSVSRMTKAETLIWFYQLKAELDWLREQAQVHDLLRGVSPLTDLDDEEEVQNAQLREELKEREEEIEQMRRELSAARAARHGTVTDDEDNERDPTPVALPSHVYPKGLTRTQSGSYISNLSKQPTPAPSSPDRDMFMGDVHTEDGTFDFAEYPNNEDTGLRLYQGTARRPTILLGGNADGYHSPEQDNRLIQGAFPATPQSRADKRSHQDQGVISTLKAEIEGLREQLEEKTTTLCSREAEIKALSDRAASFESIILNRENAIAVLRESNARLSAEVADQQRSWKQAEDTVVKTAERLAVAESSVEALKRENASVVNKLVLLETSNEELHREKDALFNTIGQLKQQGDLEASKEQLEIRLSGVVEELELQKRLGKERQAEIVNLNEKHSTDLQVVRQKNDALENLVSTYRAEIEEKGLSIDSLGNELSAKDFRIEDLSTKLREMGKSADDLSARFSGAESSIALLSQELKDAKKFTQALETTLEATVSDLRSEVAGRQEMAAKLSEKEKEIGLERGNATQLHGYLEELKRDIVTKDRTIQQLSQEVDAARGQVTSLEYSLAKSTRNLEAEREQMSAQLSNLEAAVASTKIDLAGTTERLADANRQLIAFDIGLEKKNTDLNTLSALLDKERQEKSRLAADLDKYVNMTHDLRDELREYETSKALDEATILNLRQLFANIRDSQMKIFGEIEEKVRKYFLGSRKCFHQILLLTLDFMPDYICSTFADSTSRDLKYRYRAGVKTSVNLMYAFMCLSYVPYVFEISRKSHNPYL</sequence>
<dbReference type="Proteomes" id="UP000283269">
    <property type="component" value="Unassembled WGS sequence"/>
</dbReference>